<evidence type="ECO:0000313" key="1">
    <source>
        <dbReference type="EMBL" id="KDR68548.1"/>
    </source>
</evidence>
<keyword evidence="2" id="KW-1185">Reference proteome</keyword>
<proteinExistence type="predicted"/>
<reference evidence="2" key="1">
    <citation type="journal article" date="2014" name="Proc. Natl. Acad. Sci. U.S.A.">
        <title>Extensive sampling of basidiomycete genomes demonstrates inadequacy of the white-rot/brown-rot paradigm for wood decay fungi.</title>
        <authorList>
            <person name="Riley R."/>
            <person name="Salamov A.A."/>
            <person name="Brown D.W."/>
            <person name="Nagy L.G."/>
            <person name="Floudas D."/>
            <person name="Held B.W."/>
            <person name="Levasseur A."/>
            <person name="Lombard V."/>
            <person name="Morin E."/>
            <person name="Otillar R."/>
            <person name="Lindquist E.A."/>
            <person name="Sun H."/>
            <person name="LaButti K.M."/>
            <person name="Schmutz J."/>
            <person name="Jabbour D."/>
            <person name="Luo H."/>
            <person name="Baker S.E."/>
            <person name="Pisabarro A.G."/>
            <person name="Walton J.D."/>
            <person name="Blanchette R.A."/>
            <person name="Henrissat B."/>
            <person name="Martin F."/>
            <person name="Cullen D."/>
            <person name="Hibbett D.S."/>
            <person name="Grigoriev I.V."/>
        </authorList>
    </citation>
    <scope>NUCLEOTIDE SEQUENCE [LARGE SCALE GENOMIC DNA]</scope>
    <source>
        <strain evidence="2">CBS 339.88</strain>
    </source>
</reference>
<protein>
    <recommendedName>
        <fullName evidence="3">NAD-dependent epimerase/dehydratase domain-containing protein</fullName>
    </recommendedName>
</protein>
<dbReference type="Proteomes" id="UP000027222">
    <property type="component" value="Unassembled WGS sequence"/>
</dbReference>
<dbReference type="PANTHER" id="PTHR40129:SF2">
    <property type="entry name" value="KETOPANTOATE REDUCTASE N-TERMINAL DOMAIN-CONTAINING PROTEIN"/>
    <property type="match status" value="1"/>
</dbReference>
<sequence length="304" mass="33398">MQTVIDILILGAGWTSTFLTELCDERGITYAATSRSGRESTIKFSFDPDSDDVEPYTVLPKAHTVLITFPIVAKGASERLVRLYTQSHAQDGSKGGLKTGFIQLGTSSIWDGARLAAKTDSGPPRPVEHKWYDRHSPYVPTPRAEAEDELLALSTTFPATVLNLSGLWGGTRQPKNWVGRVAPSKEALKNKGSIHMVHGIDVARAILAIHGDFDKASGQRWLLTDGRVYDWWDLASAWGSPASGPEASKTTDPEQGPQATWVRELMTETGVRALPRDVQCLGRALDSRDFWNTFGISPLRPRLE</sequence>
<dbReference type="STRING" id="685588.A0A067SP60"/>
<dbReference type="SUPFAM" id="SSF51735">
    <property type="entry name" value="NAD(P)-binding Rossmann-fold domains"/>
    <property type="match status" value="1"/>
</dbReference>
<dbReference type="OrthoDB" id="674948at2759"/>
<dbReference type="HOGENOM" id="CLU_044092_0_0_1"/>
<dbReference type="EMBL" id="KL142407">
    <property type="protein sequence ID" value="KDR68548.1"/>
    <property type="molecule type" value="Genomic_DNA"/>
</dbReference>
<dbReference type="InterPro" id="IPR036291">
    <property type="entry name" value="NAD(P)-bd_dom_sf"/>
</dbReference>
<evidence type="ECO:0000313" key="2">
    <source>
        <dbReference type="Proteomes" id="UP000027222"/>
    </source>
</evidence>
<gene>
    <name evidence="1" type="ORF">GALMADRAFT_78443</name>
</gene>
<accession>A0A067SP60</accession>
<name>A0A067SP60_GALM3</name>
<evidence type="ECO:0008006" key="3">
    <source>
        <dbReference type="Google" id="ProtNLM"/>
    </source>
</evidence>
<dbReference type="PANTHER" id="PTHR40129">
    <property type="entry name" value="KETOPANTOATE REDUCTASE N-TERMINAL DOMAIN-CONTAINING PROTEIN"/>
    <property type="match status" value="1"/>
</dbReference>
<organism evidence="1 2">
    <name type="scientific">Galerina marginata (strain CBS 339.88)</name>
    <dbReference type="NCBI Taxonomy" id="685588"/>
    <lineage>
        <taxon>Eukaryota</taxon>
        <taxon>Fungi</taxon>
        <taxon>Dikarya</taxon>
        <taxon>Basidiomycota</taxon>
        <taxon>Agaricomycotina</taxon>
        <taxon>Agaricomycetes</taxon>
        <taxon>Agaricomycetidae</taxon>
        <taxon>Agaricales</taxon>
        <taxon>Agaricineae</taxon>
        <taxon>Strophariaceae</taxon>
        <taxon>Galerina</taxon>
    </lineage>
</organism>
<dbReference type="AlphaFoldDB" id="A0A067SP60"/>
<dbReference type="Gene3D" id="3.40.50.720">
    <property type="entry name" value="NAD(P)-binding Rossmann-like Domain"/>
    <property type="match status" value="1"/>
</dbReference>